<protein>
    <submittedName>
        <fullName evidence="2">Uncharacterized protein</fullName>
    </submittedName>
</protein>
<dbReference type="AlphaFoldDB" id="A0A2N0QX12"/>
<dbReference type="VEuPathDB" id="FungiDB:RhiirA1_402764"/>
<proteinExistence type="predicted"/>
<feature type="compositionally biased region" description="Polar residues" evidence="1">
    <location>
        <begin position="1"/>
        <end position="11"/>
    </location>
</feature>
<accession>A0A2N0QX12</accession>
<feature type="region of interest" description="Disordered" evidence="1">
    <location>
        <begin position="1"/>
        <end position="27"/>
    </location>
</feature>
<feature type="region of interest" description="Disordered" evidence="1">
    <location>
        <begin position="45"/>
        <end position="111"/>
    </location>
</feature>
<evidence type="ECO:0000256" key="1">
    <source>
        <dbReference type="SAM" id="MobiDB-lite"/>
    </source>
</evidence>
<sequence>MIDWADSQTHTINKRGNRNEENHNLEKAKEVSLGLDHLAEEVRAEVLESPSRLSPAPPLPCNEDGDAGNPAGEGNNTTTSSVQPPFYDDNQQSLNSMDGGSLWNLVDRESV</sequence>
<reference evidence="2 3" key="2">
    <citation type="submission" date="2017-10" db="EMBL/GenBank/DDBJ databases">
        <title>Genome analyses suggest a sexual origin of heterokaryosis in a supposedly ancient asexual fungus.</title>
        <authorList>
            <person name="Corradi N."/>
            <person name="Sedzielewska K."/>
            <person name="Noel J."/>
            <person name="Charron P."/>
            <person name="Farinelli L."/>
            <person name="Marton T."/>
            <person name="Kruger M."/>
            <person name="Pelin A."/>
            <person name="Brachmann A."/>
            <person name="Corradi N."/>
        </authorList>
    </citation>
    <scope>NUCLEOTIDE SEQUENCE [LARGE SCALE GENOMIC DNA]</scope>
    <source>
        <strain evidence="2 3">A1</strain>
    </source>
</reference>
<evidence type="ECO:0000313" key="3">
    <source>
        <dbReference type="Proteomes" id="UP000232688"/>
    </source>
</evidence>
<feature type="compositionally biased region" description="Basic and acidic residues" evidence="1">
    <location>
        <begin position="17"/>
        <end position="27"/>
    </location>
</feature>
<reference evidence="2 3" key="1">
    <citation type="submission" date="2017-10" db="EMBL/GenBank/DDBJ databases">
        <title>Extensive intraspecific genome diversity in a model arbuscular mycorrhizal fungus.</title>
        <authorList>
            <person name="Chen E.C.H."/>
            <person name="Morin E."/>
            <person name="Baudet D."/>
            <person name="Noel J."/>
            <person name="Ndikumana S."/>
            <person name="Charron P."/>
            <person name="St-Onge C."/>
            <person name="Giorgi J."/>
            <person name="Grigoriev I.V."/>
            <person name="Roux C."/>
            <person name="Martin F.M."/>
            <person name="Corradi N."/>
        </authorList>
    </citation>
    <scope>NUCLEOTIDE SEQUENCE [LARGE SCALE GENOMIC DNA]</scope>
    <source>
        <strain evidence="2 3">A1</strain>
    </source>
</reference>
<dbReference type="EMBL" id="LLXH01002500">
    <property type="protein sequence ID" value="PKC55604.1"/>
    <property type="molecule type" value="Genomic_DNA"/>
</dbReference>
<feature type="compositionally biased region" description="Polar residues" evidence="1">
    <location>
        <begin position="74"/>
        <end position="98"/>
    </location>
</feature>
<dbReference type="VEuPathDB" id="FungiDB:RhiirFUN_017766"/>
<organism evidence="2 3">
    <name type="scientific">Rhizophagus irregularis</name>
    <dbReference type="NCBI Taxonomy" id="588596"/>
    <lineage>
        <taxon>Eukaryota</taxon>
        <taxon>Fungi</taxon>
        <taxon>Fungi incertae sedis</taxon>
        <taxon>Mucoromycota</taxon>
        <taxon>Glomeromycotina</taxon>
        <taxon>Glomeromycetes</taxon>
        <taxon>Glomerales</taxon>
        <taxon>Glomeraceae</taxon>
        <taxon>Rhizophagus</taxon>
    </lineage>
</organism>
<dbReference type="Proteomes" id="UP000232688">
    <property type="component" value="Unassembled WGS sequence"/>
</dbReference>
<name>A0A2N0QX12_9GLOM</name>
<evidence type="ECO:0000313" key="2">
    <source>
        <dbReference type="EMBL" id="PKC55604.1"/>
    </source>
</evidence>
<dbReference type="OrthoDB" id="10407771at2759"/>
<gene>
    <name evidence="2" type="ORF">RhiirA1_402764</name>
</gene>
<comment type="caution">
    <text evidence="2">The sequence shown here is derived from an EMBL/GenBank/DDBJ whole genome shotgun (WGS) entry which is preliminary data.</text>
</comment>